<accession>A0A8S1ZY91</accession>
<dbReference type="AlphaFoldDB" id="A0A8S1ZY91"/>
<keyword evidence="3" id="KW-1185">Reference proteome</keyword>
<evidence type="ECO:0000313" key="3">
    <source>
        <dbReference type="Proteomes" id="UP000682877"/>
    </source>
</evidence>
<name>A0A8S1ZY91_ARAAE</name>
<organism evidence="1 3">
    <name type="scientific">Arabidopsis arenosa</name>
    <name type="common">Sand rock-cress</name>
    <name type="synonym">Cardaminopsis arenosa</name>
    <dbReference type="NCBI Taxonomy" id="38785"/>
    <lineage>
        <taxon>Eukaryota</taxon>
        <taxon>Viridiplantae</taxon>
        <taxon>Streptophyta</taxon>
        <taxon>Embryophyta</taxon>
        <taxon>Tracheophyta</taxon>
        <taxon>Spermatophyta</taxon>
        <taxon>Magnoliopsida</taxon>
        <taxon>eudicotyledons</taxon>
        <taxon>Gunneridae</taxon>
        <taxon>Pentapetalae</taxon>
        <taxon>rosids</taxon>
        <taxon>malvids</taxon>
        <taxon>Brassicales</taxon>
        <taxon>Brassicaceae</taxon>
        <taxon>Camelineae</taxon>
        <taxon>Arabidopsis</taxon>
    </lineage>
</organism>
<dbReference type="EMBL" id="LR999453">
    <property type="protein sequence ID" value="CAE5979696.1"/>
    <property type="molecule type" value="Genomic_DNA"/>
</dbReference>
<sequence>MSEADAVLLPARINIPLRVTSFLWLFSSALRDRSVSARLTGMGETPGNNVNVARVFLRCILGLLPLVTVVAEPALAAVYSGRGAYCFWVVSASRCAASTSFLCSLGISSMKSSSVVRRSLAELSCVAKYDLRSAVS</sequence>
<dbReference type="EMBL" id="LR999453">
    <property type="protein sequence ID" value="CAE5979269.1"/>
    <property type="molecule type" value="Genomic_DNA"/>
</dbReference>
<gene>
    <name evidence="1" type="ORF">AARE701A_LOCUS8467</name>
    <name evidence="2" type="ORF">AARE701A_LOCUS8487</name>
</gene>
<protein>
    <submittedName>
        <fullName evidence="1">Uncharacterized protein</fullName>
    </submittedName>
</protein>
<dbReference type="Proteomes" id="UP000682877">
    <property type="component" value="Chromosome 3"/>
</dbReference>
<evidence type="ECO:0000313" key="1">
    <source>
        <dbReference type="EMBL" id="CAE5979269.1"/>
    </source>
</evidence>
<evidence type="ECO:0000313" key="2">
    <source>
        <dbReference type="EMBL" id="CAE5979696.1"/>
    </source>
</evidence>
<reference evidence="1" key="1">
    <citation type="submission" date="2021-01" db="EMBL/GenBank/DDBJ databases">
        <authorList>
            <person name="Bezrukov I."/>
        </authorList>
    </citation>
    <scope>NUCLEOTIDE SEQUENCE</scope>
</reference>
<proteinExistence type="predicted"/>